<organism evidence="2 3">
    <name type="scientific">Pedobacter petrophilus</name>
    <dbReference type="NCBI Taxonomy" id="1908241"/>
    <lineage>
        <taxon>Bacteria</taxon>
        <taxon>Pseudomonadati</taxon>
        <taxon>Bacteroidota</taxon>
        <taxon>Sphingobacteriia</taxon>
        <taxon>Sphingobacteriales</taxon>
        <taxon>Sphingobacteriaceae</taxon>
        <taxon>Pedobacter</taxon>
    </lineage>
</organism>
<accession>A0A7K0FXL0</accession>
<gene>
    <name evidence="2" type="ORF">GJU39_09200</name>
</gene>
<evidence type="ECO:0000313" key="3">
    <source>
        <dbReference type="Proteomes" id="UP000487757"/>
    </source>
</evidence>
<protein>
    <recommendedName>
        <fullName evidence="1">DUF5615 domain-containing protein</fullName>
    </recommendedName>
</protein>
<feature type="domain" description="DUF5615" evidence="1">
    <location>
        <begin position="10"/>
        <end position="114"/>
    </location>
</feature>
<dbReference type="AlphaFoldDB" id="A0A7K0FXL0"/>
<dbReference type="Proteomes" id="UP000487757">
    <property type="component" value="Unassembled WGS sequence"/>
</dbReference>
<keyword evidence="3" id="KW-1185">Reference proteome</keyword>
<evidence type="ECO:0000313" key="2">
    <source>
        <dbReference type="EMBL" id="MRX76265.1"/>
    </source>
</evidence>
<dbReference type="OrthoDB" id="27473at2"/>
<sequence>MITYLNDWEFWLDENISPIIAKWLMDEVKIKSVSFHTLKLNATPDELIYSIARKKDHIIIISKDIDFRELIAWKGTPPKLIAIEFGNSSNKIFWERLKSKIHEAISQLIYGDLDIFDIKK</sequence>
<evidence type="ECO:0000259" key="1">
    <source>
        <dbReference type="Pfam" id="PF18480"/>
    </source>
</evidence>
<reference evidence="2 3" key="1">
    <citation type="submission" date="2019-11" db="EMBL/GenBank/DDBJ databases">
        <title>Pedobacter petrophilus genome.</title>
        <authorList>
            <person name="Feldbauer M.J."/>
            <person name="Newman J.D."/>
        </authorList>
    </citation>
    <scope>NUCLEOTIDE SEQUENCE [LARGE SCALE GENOMIC DNA]</scope>
    <source>
        <strain evidence="2 3">LMG 29686</strain>
    </source>
</reference>
<dbReference type="EMBL" id="WKKH01000011">
    <property type="protein sequence ID" value="MRX76265.1"/>
    <property type="molecule type" value="Genomic_DNA"/>
</dbReference>
<name>A0A7K0FXL0_9SPHI</name>
<dbReference type="InterPro" id="IPR041049">
    <property type="entry name" value="DUF5615"/>
</dbReference>
<comment type="caution">
    <text evidence="2">The sequence shown here is derived from an EMBL/GenBank/DDBJ whole genome shotgun (WGS) entry which is preliminary data.</text>
</comment>
<proteinExistence type="predicted"/>
<dbReference type="RefSeq" id="WP_154280497.1">
    <property type="nucleotide sequence ID" value="NZ_JBHUJQ010000001.1"/>
</dbReference>
<dbReference type="Pfam" id="PF18480">
    <property type="entry name" value="DUF5615"/>
    <property type="match status" value="1"/>
</dbReference>